<evidence type="ECO:0000259" key="7">
    <source>
        <dbReference type="Pfam" id="PF00892"/>
    </source>
</evidence>
<feature type="transmembrane region" description="Helical" evidence="6">
    <location>
        <begin position="211"/>
        <end position="231"/>
    </location>
</feature>
<feature type="domain" description="EamA" evidence="7">
    <location>
        <begin position="8"/>
        <end position="133"/>
    </location>
</feature>
<dbReference type="AlphaFoldDB" id="A0A8B0SQ56"/>
<dbReference type="InterPro" id="IPR000620">
    <property type="entry name" value="EamA_dom"/>
</dbReference>
<feature type="transmembrane region" description="Helical" evidence="6">
    <location>
        <begin position="94"/>
        <end position="115"/>
    </location>
</feature>
<evidence type="ECO:0000256" key="4">
    <source>
        <dbReference type="ARBA" id="ARBA00022989"/>
    </source>
</evidence>
<dbReference type="PANTHER" id="PTHR32322">
    <property type="entry name" value="INNER MEMBRANE TRANSPORTER"/>
    <property type="match status" value="1"/>
</dbReference>
<protein>
    <submittedName>
        <fullName evidence="9">DMT family transporter</fullName>
    </submittedName>
</protein>
<keyword evidence="4 6" id="KW-1133">Transmembrane helix</keyword>
<comment type="subcellular location">
    <subcellularLocation>
        <location evidence="1">Membrane</location>
        <topology evidence="1">Multi-pass membrane protein</topology>
    </subcellularLocation>
</comment>
<sequence>MENLQKQGVVLGALVVVAFSLTLPASQYVVSVFNPLFVGLGRAALAGMLAGIMLWWTRSPLPTSVQLRHLIWVVAGVVLGFPVLSTYAMQVVPASHGGVVLGILPLLTALIGAWIGHERPSVIFWLAALVGAVLVVWYALPHDSLLIQSGDALLLLAGLSAAVGYAYGGYLARDIAGWQVICWALVLALPLTLPSSLWLLPVDWTDIEGKYWLGLLYLALVSQLFGFFLWYRALAIGGITRISQLQLLQPFFTLLVASVWLGEAIEFETLGFATAVVVTVFVGKHYF</sequence>
<feature type="transmembrane region" description="Helical" evidence="6">
    <location>
        <begin position="122"/>
        <end position="140"/>
    </location>
</feature>
<feature type="transmembrane region" description="Helical" evidence="6">
    <location>
        <begin position="9"/>
        <end position="30"/>
    </location>
</feature>
<dbReference type="EMBL" id="CP072750">
    <property type="protein sequence ID" value="QTX13044.1"/>
    <property type="molecule type" value="Genomic_DNA"/>
</dbReference>
<dbReference type="Pfam" id="PF00892">
    <property type="entry name" value="EamA"/>
    <property type="match status" value="2"/>
</dbReference>
<dbReference type="GO" id="GO:0016020">
    <property type="term" value="C:membrane"/>
    <property type="evidence" value="ECO:0007669"/>
    <property type="project" value="UniProtKB-SubCell"/>
</dbReference>
<keyword evidence="9" id="KW-0614">Plasmid</keyword>
<dbReference type="PANTHER" id="PTHR32322:SF2">
    <property type="entry name" value="EAMA DOMAIN-CONTAINING PROTEIN"/>
    <property type="match status" value="1"/>
</dbReference>
<reference evidence="9" key="2">
    <citation type="submission" date="2021-04" db="EMBL/GenBank/DDBJ databases">
        <title>Complete Genome and methylome analysis of Thiothrix fructosivorans ATCC 49748.</title>
        <authorList>
            <person name="Fomenkov A."/>
            <person name="Sun L."/>
            <person name="Vincze T."/>
            <person name="Grabovich M.Y."/>
            <person name="Roberts R.J."/>
        </authorList>
    </citation>
    <scope>NUCLEOTIDE SEQUENCE</scope>
    <source>
        <strain evidence="9">ATCC 49748</strain>
        <plasmid evidence="9">pTfr153</plasmid>
    </source>
</reference>
<proteinExistence type="inferred from homology"/>
<feature type="transmembrane region" description="Helical" evidence="6">
    <location>
        <begin position="69"/>
        <end position="88"/>
    </location>
</feature>
<feature type="transmembrane region" description="Helical" evidence="6">
    <location>
        <begin position="152"/>
        <end position="168"/>
    </location>
</feature>
<dbReference type="EMBL" id="JAFMPM010000004">
    <property type="protein sequence ID" value="MBO0611385.1"/>
    <property type="molecule type" value="Genomic_DNA"/>
</dbReference>
<evidence type="ECO:0000256" key="6">
    <source>
        <dbReference type="SAM" id="Phobius"/>
    </source>
</evidence>
<evidence type="ECO:0000313" key="10">
    <source>
        <dbReference type="Proteomes" id="UP000664466"/>
    </source>
</evidence>
<organism evidence="9">
    <name type="scientific">Thiothrix fructosivorans</name>
    <dbReference type="NCBI Taxonomy" id="111770"/>
    <lineage>
        <taxon>Bacteria</taxon>
        <taxon>Pseudomonadati</taxon>
        <taxon>Pseudomonadota</taxon>
        <taxon>Gammaproteobacteria</taxon>
        <taxon>Thiotrichales</taxon>
        <taxon>Thiotrichaceae</taxon>
        <taxon>Thiothrix</taxon>
    </lineage>
</organism>
<evidence type="ECO:0000256" key="1">
    <source>
        <dbReference type="ARBA" id="ARBA00004141"/>
    </source>
</evidence>
<gene>
    <name evidence="8" type="ORF">J1836_00330</name>
    <name evidence="9" type="ORF">J1836_020285</name>
</gene>
<dbReference type="RefSeq" id="WP_207249178.1">
    <property type="nucleotide sequence ID" value="NZ_CP072750.1"/>
</dbReference>
<keyword evidence="10" id="KW-1185">Reference proteome</keyword>
<evidence type="ECO:0000313" key="9">
    <source>
        <dbReference type="EMBL" id="QTX13044.1"/>
    </source>
</evidence>
<accession>A0A8B0SQ56</accession>
<comment type="similarity">
    <text evidence="2">Belongs to the EamA transporter family.</text>
</comment>
<evidence type="ECO:0000256" key="2">
    <source>
        <dbReference type="ARBA" id="ARBA00007362"/>
    </source>
</evidence>
<feature type="transmembrane region" description="Helical" evidence="6">
    <location>
        <begin position="36"/>
        <end position="57"/>
    </location>
</feature>
<evidence type="ECO:0000256" key="5">
    <source>
        <dbReference type="ARBA" id="ARBA00023136"/>
    </source>
</evidence>
<feature type="transmembrane region" description="Helical" evidence="6">
    <location>
        <begin position="180"/>
        <end position="199"/>
    </location>
</feature>
<dbReference type="InterPro" id="IPR050638">
    <property type="entry name" value="AA-Vitamin_Transporters"/>
</dbReference>
<evidence type="ECO:0000313" key="8">
    <source>
        <dbReference type="EMBL" id="MBO0611385.1"/>
    </source>
</evidence>
<evidence type="ECO:0000256" key="3">
    <source>
        <dbReference type="ARBA" id="ARBA00022692"/>
    </source>
</evidence>
<dbReference type="SUPFAM" id="SSF103481">
    <property type="entry name" value="Multidrug resistance efflux transporter EmrE"/>
    <property type="match status" value="2"/>
</dbReference>
<dbReference type="Proteomes" id="UP000664466">
    <property type="component" value="Unassembled WGS sequence"/>
</dbReference>
<keyword evidence="3 6" id="KW-0812">Transmembrane</keyword>
<name>A0A8B0SQ56_9GAMM</name>
<feature type="domain" description="EamA" evidence="7">
    <location>
        <begin position="149"/>
        <end position="281"/>
    </location>
</feature>
<geneLocation type="plasmid" evidence="9">
    <name>pTfr153</name>
</geneLocation>
<reference evidence="8 10" key="1">
    <citation type="submission" date="2021-03" db="EMBL/GenBank/DDBJ databases">
        <title>Draft genome and methylome analysis of Thiotrix fructosivoruns ATCC 49748.</title>
        <authorList>
            <person name="Fomenkov A."/>
            <person name="Grabovich M.Y."/>
            <person name="Roberts R.J."/>
        </authorList>
    </citation>
    <scope>NUCLEOTIDE SEQUENCE [LARGE SCALE GENOMIC DNA]</scope>
    <source>
        <strain evidence="8 10">ATCC 49748</strain>
        <plasmid evidence="8">pTfr153</plasmid>
    </source>
</reference>
<keyword evidence="5 6" id="KW-0472">Membrane</keyword>
<dbReference type="InterPro" id="IPR037185">
    <property type="entry name" value="EmrE-like"/>
</dbReference>